<accession>A0A194QM36</accession>
<reference evidence="1 2" key="1">
    <citation type="journal article" date="2015" name="Nat. Commun.">
        <title>Outbred genome sequencing and CRISPR/Cas9 gene editing in butterflies.</title>
        <authorList>
            <person name="Li X."/>
            <person name="Fan D."/>
            <person name="Zhang W."/>
            <person name="Liu G."/>
            <person name="Zhang L."/>
            <person name="Zhao L."/>
            <person name="Fang X."/>
            <person name="Chen L."/>
            <person name="Dong Y."/>
            <person name="Chen Y."/>
            <person name="Ding Y."/>
            <person name="Zhao R."/>
            <person name="Feng M."/>
            <person name="Zhu Y."/>
            <person name="Feng Y."/>
            <person name="Jiang X."/>
            <person name="Zhu D."/>
            <person name="Xiang H."/>
            <person name="Feng X."/>
            <person name="Li S."/>
            <person name="Wang J."/>
            <person name="Zhang G."/>
            <person name="Kronforst M.R."/>
            <person name="Wang W."/>
        </authorList>
    </citation>
    <scope>NUCLEOTIDE SEQUENCE [LARGE SCALE GENOMIC DNA]</scope>
    <source>
        <strain evidence="1">Ya'a_city_454_Pm</strain>
        <tissue evidence="1">Whole body</tissue>
    </source>
</reference>
<dbReference type="Proteomes" id="UP000053240">
    <property type="component" value="Unassembled WGS sequence"/>
</dbReference>
<evidence type="ECO:0000313" key="1">
    <source>
        <dbReference type="EMBL" id="KPJ06613.1"/>
    </source>
</evidence>
<sequence length="78" mass="8995">MTRRRRVCHSWMPRRVVGYSLSICMRSGSLVEKFLLISSSSTQIPLDNHAAHLIAAEVIQRYHYLYFVAEVLCGKDLI</sequence>
<keyword evidence="2" id="KW-1185">Reference proteome</keyword>
<evidence type="ECO:0000313" key="2">
    <source>
        <dbReference type="Proteomes" id="UP000053240"/>
    </source>
</evidence>
<protein>
    <submittedName>
        <fullName evidence="1">Uncharacterized protein</fullName>
    </submittedName>
</protein>
<gene>
    <name evidence="1" type="ORF">RR48_14352</name>
</gene>
<name>A0A194QM36_PAPMA</name>
<organism evidence="1 2">
    <name type="scientific">Papilio machaon</name>
    <name type="common">Old World swallowtail butterfly</name>
    <dbReference type="NCBI Taxonomy" id="76193"/>
    <lineage>
        <taxon>Eukaryota</taxon>
        <taxon>Metazoa</taxon>
        <taxon>Ecdysozoa</taxon>
        <taxon>Arthropoda</taxon>
        <taxon>Hexapoda</taxon>
        <taxon>Insecta</taxon>
        <taxon>Pterygota</taxon>
        <taxon>Neoptera</taxon>
        <taxon>Endopterygota</taxon>
        <taxon>Lepidoptera</taxon>
        <taxon>Glossata</taxon>
        <taxon>Ditrysia</taxon>
        <taxon>Papilionoidea</taxon>
        <taxon>Papilionidae</taxon>
        <taxon>Papilioninae</taxon>
        <taxon>Papilio</taxon>
    </lineage>
</organism>
<dbReference type="AlphaFoldDB" id="A0A194QM36"/>
<dbReference type="EMBL" id="KQ461196">
    <property type="protein sequence ID" value="KPJ06613.1"/>
    <property type="molecule type" value="Genomic_DNA"/>
</dbReference>
<proteinExistence type="predicted"/>
<dbReference type="InParanoid" id="A0A194QM36"/>